<keyword evidence="2" id="KW-1185">Reference proteome</keyword>
<accession>A0A8K0DE47</accession>
<sequence>MNMTGDPNQRNKPAMFGFDGSFLNPTLNLPQANEGAVTVNPPMSSRTQPVNSSIPPVVNNHVPFTTTNFVFPSTSSLNLSPSTNRFSFPFPQTASPMEVFGRAPETSVSPQSANPFLGSQFSWPTITPFSREVSVKPSTSSRVTSKLLSSQFGCKRKTDSPPTDDAINETKGRLVNFSLPPPKQHITEERMAEHMSRLHISSQTPTSSSESEPVRERRLYMCEEMQRLQTESIIPAQILERVNRPCTALVPWRPPLVPPILKENNNNDEETDNNLMVEETTVDSTTVDMMES</sequence>
<gene>
    <name evidence="1" type="ORF">ILUMI_03639</name>
</gene>
<evidence type="ECO:0000313" key="1">
    <source>
        <dbReference type="EMBL" id="KAF2902539.1"/>
    </source>
</evidence>
<protein>
    <submittedName>
        <fullName evidence="1">Uncharacterized protein</fullName>
    </submittedName>
</protein>
<reference evidence="1" key="1">
    <citation type="submission" date="2019-08" db="EMBL/GenBank/DDBJ databases">
        <title>The genome of the North American firefly Photinus pyralis.</title>
        <authorList>
            <consortium name="Photinus pyralis genome working group"/>
            <person name="Fallon T.R."/>
            <person name="Sander Lower S.E."/>
            <person name="Weng J.-K."/>
        </authorList>
    </citation>
    <scope>NUCLEOTIDE SEQUENCE</scope>
    <source>
        <strain evidence="1">TRF0915ILg1</strain>
        <tissue evidence="1">Whole body</tissue>
    </source>
</reference>
<proteinExistence type="predicted"/>
<dbReference type="PANTHER" id="PTHR16246:SF2">
    <property type="entry name" value="HOST CELL FACTOR C1 REGULATOR 1"/>
    <property type="match status" value="1"/>
</dbReference>
<dbReference type="Proteomes" id="UP000801492">
    <property type="component" value="Unassembled WGS sequence"/>
</dbReference>
<dbReference type="OrthoDB" id="6723881at2759"/>
<name>A0A8K0DE47_IGNLU</name>
<dbReference type="PANTHER" id="PTHR16246">
    <property type="entry name" value="HOST CELL FACTOR C1 REGULATOR 1"/>
    <property type="match status" value="1"/>
</dbReference>
<dbReference type="EMBL" id="VTPC01001263">
    <property type="protein sequence ID" value="KAF2902539.1"/>
    <property type="molecule type" value="Genomic_DNA"/>
</dbReference>
<dbReference type="AlphaFoldDB" id="A0A8K0DE47"/>
<evidence type="ECO:0000313" key="2">
    <source>
        <dbReference type="Proteomes" id="UP000801492"/>
    </source>
</evidence>
<comment type="caution">
    <text evidence="1">The sequence shown here is derived from an EMBL/GenBank/DDBJ whole genome shotgun (WGS) entry which is preliminary data.</text>
</comment>
<organism evidence="1 2">
    <name type="scientific">Ignelater luminosus</name>
    <name type="common">Cucubano</name>
    <name type="synonym">Pyrophorus luminosus</name>
    <dbReference type="NCBI Taxonomy" id="2038154"/>
    <lineage>
        <taxon>Eukaryota</taxon>
        <taxon>Metazoa</taxon>
        <taxon>Ecdysozoa</taxon>
        <taxon>Arthropoda</taxon>
        <taxon>Hexapoda</taxon>
        <taxon>Insecta</taxon>
        <taxon>Pterygota</taxon>
        <taxon>Neoptera</taxon>
        <taxon>Endopterygota</taxon>
        <taxon>Coleoptera</taxon>
        <taxon>Polyphaga</taxon>
        <taxon>Elateriformia</taxon>
        <taxon>Elateroidea</taxon>
        <taxon>Elateridae</taxon>
        <taxon>Agrypninae</taxon>
        <taxon>Pyrophorini</taxon>
        <taxon>Ignelater</taxon>
    </lineage>
</organism>
<dbReference type="InterPro" id="IPR029195">
    <property type="entry name" value="HCFC1R1"/>
</dbReference>